<organism evidence="4 5">
    <name type="scientific">Belliella baltica (strain DSM 15883 / CIP 108006 / LMG 21964 / BA134)</name>
    <dbReference type="NCBI Taxonomy" id="866536"/>
    <lineage>
        <taxon>Bacteria</taxon>
        <taxon>Pseudomonadati</taxon>
        <taxon>Bacteroidota</taxon>
        <taxon>Cytophagia</taxon>
        <taxon>Cytophagales</taxon>
        <taxon>Cyclobacteriaceae</taxon>
        <taxon>Belliella</taxon>
    </lineage>
</organism>
<dbReference type="Pfam" id="PF06414">
    <property type="entry name" value="Zeta_toxin"/>
    <property type="match status" value="1"/>
</dbReference>
<dbReference type="Proteomes" id="UP000006050">
    <property type="component" value="Chromosome"/>
</dbReference>
<dbReference type="HOGENOM" id="CLU_094497_0_0_10"/>
<dbReference type="PANTHER" id="PTHR39206">
    <property type="entry name" value="SLL8004 PROTEIN"/>
    <property type="match status" value="1"/>
</dbReference>
<dbReference type="SUPFAM" id="SSF52540">
    <property type="entry name" value="P-loop containing nucleoside triphosphate hydrolases"/>
    <property type="match status" value="1"/>
</dbReference>
<dbReference type="STRING" id="866536.Belba_3306"/>
<dbReference type="EMBL" id="CP003281">
    <property type="protein sequence ID" value="AFL85813.1"/>
    <property type="molecule type" value="Genomic_DNA"/>
</dbReference>
<dbReference type="Gene3D" id="3.40.50.300">
    <property type="entry name" value="P-loop containing nucleotide triphosphate hydrolases"/>
    <property type="match status" value="1"/>
</dbReference>
<dbReference type="GO" id="GO:0005524">
    <property type="term" value="F:ATP binding"/>
    <property type="evidence" value="ECO:0007669"/>
    <property type="project" value="UniProtKB-KW"/>
</dbReference>
<proteinExistence type="predicted"/>
<protein>
    <recommendedName>
        <fullName evidence="3">Zeta toxin domain-containing protein</fullName>
    </recommendedName>
</protein>
<name>I3Z995_BELBD</name>
<dbReference type="InterPro" id="IPR027417">
    <property type="entry name" value="P-loop_NTPase"/>
</dbReference>
<dbReference type="GO" id="GO:0016301">
    <property type="term" value="F:kinase activity"/>
    <property type="evidence" value="ECO:0007669"/>
    <property type="project" value="InterPro"/>
</dbReference>
<dbReference type="RefSeq" id="WP_014773750.1">
    <property type="nucleotide sequence ID" value="NC_018010.1"/>
</dbReference>
<dbReference type="KEGG" id="bbd:Belba_3306"/>
<feature type="domain" description="Zeta toxin" evidence="3">
    <location>
        <begin position="2"/>
        <end position="156"/>
    </location>
</feature>
<dbReference type="PATRIC" id="fig|866536.3.peg.3425"/>
<evidence type="ECO:0000313" key="4">
    <source>
        <dbReference type="EMBL" id="AFL85813.1"/>
    </source>
</evidence>
<dbReference type="AlphaFoldDB" id="I3Z995"/>
<evidence type="ECO:0000256" key="1">
    <source>
        <dbReference type="ARBA" id="ARBA00022741"/>
    </source>
</evidence>
<gene>
    <name evidence="4" type="ordered locus">Belba_3306</name>
</gene>
<keyword evidence="2" id="KW-0067">ATP-binding</keyword>
<dbReference type="InterPro" id="IPR010488">
    <property type="entry name" value="Zeta_toxin_domain"/>
</dbReference>
<evidence type="ECO:0000313" key="5">
    <source>
        <dbReference type="Proteomes" id="UP000006050"/>
    </source>
</evidence>
<dbReference type="OrthoDB" id="9791543at2"/>
<sequence length="228" mass="26408">MRPQFFILAGPNGAGKSTYGHEHVPKDTIIFNGDLVYAELLQKYPDYDPEKLKGGVPARLEKERDEAILQHRDFAFESNYSNDLAIEITDIFKNAGYQINLIYFGLDDVETASLRVDTRVALGGHFIDTDEIIFNYEEGIQRVRENMHRYDRVKFVDTGIRGVAPLIAYYLKENGKHAVLNSNIGWFNSQFDDRLLEIAIQRINDLSSYDENRKSTDQKVNKRWRPKR</sequence>
<dbReference type="PANTHER" id="PTHR39206:SF1">
    <property type="entry name" value="SLL8004 PROTEIN"/>
    <property type="match status" value="1"/>
</dbReference>
<reference evidence="5" key="1">
    <citation type="submission" date="2012-06" db="EMBL/GenBank/DDBJ databases">
        <title>The complete genome of Belliella baltica DSM 15883.</title>
        <authorList>
            <person name="Lucas S."/>
            <person name="Copeland A."/>
            <person name="Lapidus A."/>
            <person name="Goodwin L."/>
            <person name="Pitluck S."/>
            <person name="Peters L."/>
            <person name="Mikhailova N."/>
            <person name="Davenport K."/>
            <person name="Kyrpides N."/>
            <person name="Mavromatis K."/>
            <person name="Pagani I."/>
            <person name="Ivanova N."/>
            <person name="Ovchinnikova G."/>
            <person name="Zeytun A."/>
            <person name="Detter J.C."/>
            <person name="Han C."/>
            <person name="Land M."/>
            <person name="Hauser L."/>
            <person name="Markowitz V."/>
            <person name="Cheng J.-F."/>
            <person name="Hugenholtz P."/>
            <person name="Woyke T."/>
            <person name="Wu D."/>
            <person name="Tindall B."/>
            <person name="Pomrenke H."/>
            <person name="Brambilla E."/>
            <person name="Klenk H.-P."/>
            <person name="Eisen J.A."/>
        </authorList>
    </citation>
    <scope>NUCLEOTIDE SEQUENCE [LARGE SCALE GENOMIC DNA]</scope>
    <source>
        <strain evidence="5">DSM 15883 / CIP 108006 / LMG 21964 / BA134</strain>
    </source>
</reference>
<accession>I3Z995</accession>
<keyword evidence="1" id="KW-0547">Nucleotide-binding</keyword>
<evidence type="ECO:0000256" key="2">
    <source>
        <dbReference type="ARBA" id="ARBA00022840"/>
    </source>
</evidence>
<dbReference type="eggNOG" id="COG4185">
    <property type="taxonomic scope" value="Bacteria"/>
</dbReference>
<evidence type="ECO:0000259" key="3">
    <source>
        <dbReference type="Pfam" id="PF06414"/>
    </source>
</evidence>
<keyword evidence="5" id="KW-1185">Reference proteome</keyword>